<protein>
    <recommendedName>
        <fullName evidence="4">DUF4064 domain-containing protein</fullName>
    </recommendedName>
</protein>
<dbReference type="Proteomes" id="UP000016617">
    <property type="component" value="Unassembled WGS sequence"/>
</dbReference>
<dbReference type="AlphaFoldDB" id="U2JE72"/>
<sequence>MFKFAKLVEYQNKRSFIMNNDTNTAGLKKLAFTNGLIGIIGPILSFFIRIIGLAMVSSKLAKTGHTLTQQEIFSAQLPVYLISAIPGLIVLILGIVALVKFRKAENNTVSLAAHILLIVGGALSIVVGIFGEIPEFIGGILYLTSLKKFDQPQFPNQNIQQ</sequence>
<gene>
    <name evidence="2" type="ORF">HMPREF1557_00407</name>
</gene>
<keyword evidence="1" id="KW-0812">Transmembrane</keyword>
<feature type="transmembrane region" description="Helical" evidence="1">
    <location>
        <begin position="77"/>
        <end position="99"/>
    </location>
</feature>
<accession>U2JE72</accession>
<evidence type="ECO:0000313" key="3">
    <source>
        <dbReference type="Proteomes" id="UP000016617"/>
    </source>
</evidence>
<reference evidence="2 3" key="1">
    <citation type="submission" date="2013-06" db="EMBL/GenBank/DDBJ databases">
        <authorList>
            <person name="Weinstock G."/>
            <person name="Sodergren E."/>
            <person name="Lobos E.A."/>
            <person name="Fulton L."/>
            <person name="Fulton R."/>
            <person name="Courtney L."/>
            <person name="Fronick C."/>
            <person name="O'Laughlin M."/>
            <person name="Godfrey J."/>
            <person name="Wilson R.M."/>
            <person name="Miner T."/>
            <person name="Farmer C."/>
            <person name="Delehaunty K."/>
            <person name="Cordes M."/>
            <person name="Minx P."/>
            <person name="Tomlinson C."/>
            <person name="Chen J."/>
            <person name="Wollam A."/>
            <person name="Pepin K.H."/>
            <person name="Bhonagiri V."/>
            <person name="Zhang X."/>
            <person name="Warren W."/>
            <person name="Mitreva M."/>
            <person name="Mardis E.R."/>
            <person name="Wilson R.K."/>
        </authorList>
    </citation>
    <scope>NUCLEOTIDE SEQUENCE [LARGE SCALE GENOMIC DNA]</scope>
    <source>
        <strain evidence="2 3">W1703</strain>
    </source>
</reference>
<feature type="transmembrane region" description="Helical" evidence="1">
    <location>
        <begin position="36"/>
        <end position="57"/>
    </location>
</feature>
<evidence type="ECO:0008006" key="4">
    <source>
        <dbReference type="Google" id="ProtNLM"/>
    </source>
</evidence>
<keyword evidence="1" id="KW-1133">Transmembrane helix</keyword>
<evidence type="ECO:0000256" key="1">
    <source>
        <dbReference type="SAM" id="Phobius"/>
    </source>
</evidence>
<dbReference type="EMBL" id="AWVA01000022">
    <property type="protein sequence ID" value="ERJ78085.1"/>
    <property type="molecule type" value="Genomic_DNA"/>
</dbReference>
<name>U2JE72_9STRE</name>
<dbReference type="PATRIC" id="fig|1227275.3.peg.358"/>
<comment type="caution">
    <text evidence="2">The sequence shown here is derived from an EMBL/GenBank/DDBJ whole genome shotgun (WGS) entry which is preliminary data.</text>
</comment>
<feature type="transmembrane region" description="Helical" evidence="1">
    <location>
        <begin position="111"/>
        <end position="131"/>
    </location>
</feature>
<dbReference type="HOGENOM" id="CLU_1642828_0_0_9"/>
<evidence type="ECO:0000313" key="2">
    <source>
        <dbReference type="EMBL" id="ERJ78085.1"/>
    </source>
</evidence>
<organism evidence="2 3">
    <name type="scientific">Streptococcus sobrinus W1703</name>
    <dbReference type="NCBI Taxonomy" id="1227275"/>
    <lineage>
        <taxon>Bacteria</taxon>
        <taxon>Bacillati</taxon>
        <taxon>Bacillota</taxon>
        <taxon>Bacilli</taxon>
        <taxon>Lactobacillales</taxon>
        <taxon>Streptococcaceae</taxon>
        <taxon>Streptococcus</taxon>
    </lineage>
</organism>
<keyword evidence="1" id="KW-0472">Membrane</keyword>
<proteinExistence type="predicted"/>